<evidence type="ECO:0000259" key="3">
    <source>
        <dbReference type="Pfam" id="PF02875"/>
    </source>
</evidence>
<keyword evidence="5" id="KW-0436">Ligase</keyword>
<name>A0A3B1C9G0_9ZZZZ</name>
<dbReference type="SUPFAM" id="SSF63418">
    <property type="entry name" value="MurE/MurF N-terminal domain"/>
    <property type="match status" value="1"/>
</dbReference>
<feature type="domain" description="Mur ligase central" evidence="4">
    <location>
        <begin position="109"/>
        <end position="308"/>
    </location>
</feature>
<comment type="similarity">
    <text evidence="1">Belongs to the MurCDEF family. MurE subfamily.</text>
</comment>
<accession>A0A3B1C9G0</accession>
<dbReference type="NCBIfam" id="NF001124">
    <property type="entry name" value="PRK00139.1-2"/>
    <property type="match status" value="1"/>
</dbReference>
<dbReference type="InterPro" id="IPR004101">
    <property type="entry name" value="Mur_ligase_C"/>
</dbReference>
<dbReference type="GO" id="GO:0051301">
    <property type="term" value="P:cell division"/>
    <property type="evidence" value="ECO:0007669"/>
    <property type="project" value="InterPro"/>
</dbReference>
<dbReference type="NCBIfam" id="TIGR01085">
    <property type="entry name" value="murE"/>
    <property type="match status" value="1"/>
</dbReference>
<dbReference type="GO" id="GO:0008765">
    <property type="term" value="F:UDP-N-acetylmuramoylalanyl-D-glutamate-2,6-diaminopimelate ligase activity"/>
    <property type="evidence" value="ECO:0007669"/>
    <property type="project" value="UniProtKB-EC"/>
</dbReference>
<dbReference type="Pfam" id="PF02875">
    <property type="entry name" value="Mur_ligase_C"/>
    <property type="match status" value="1"/>
</dbReference>
<dbReference type="InterPro" id="IPR036565">
    <property type="entry name" value="Mur-like_cat_sf"/>
</dbReference>
<dbReference type="EC" id="6.3.2.13" evidence="5"/>
<sequence length="489" mass="53740">MTEGVSDRVKDLKIIGAKPGIIEGICYDSRRATPNCAFVAIKGEAVDGHDFILDAIRHGATTIIAERKPATKIPSRVTFVLTNDSRAALAKMADYFYNSPSEKLNVIGITGTNGKTTTSYIIQSIMKQAERPCGRIGTTGYDLLETSLDAITTTPESLDLQKMMSKLVKAGASHLALEVSSHALIQRRVNNVKFKTAVFTNLTQDHLDYHENMEDYFSAKAGLFTRFAPKVAVINTDDEYGRRIAETTKSKKITYGISTPADFMAGNIRVETNSVSMTIKTPEGDMEITSPLGGRYNVYNILAASAVAVSEGVPLELIKEGVESLKNVPGRMERVDEGQPFIAIVDFAHTSDALKNVINSARELTKGKVITVFGCGGDRDKGKRPLMGESAWKLSDKIVVTSDNPRTEKPREIIEDILKGIKEKDNPQGEMKIEPDRREAIRMAVMLAEHGDLVLVAGKGHENYQIIGTKKNHFDDKEELREAIGKRYG</sequence>
<dbReference type="SUPFAM" id="SSF53244">
    <property type="entry name" value="MurD-like peptide ligases, peptide-binding domain"/>
    <property type="match status" value="1"/>
</dbReference>
<reference evidence="5" key="1">
    <citation type="submission" date="2018-06" db="EMBL/GenBank/DDBJ databases">
        <authorList>
            <person name="Zhirakovskaya E."/>
        </authorList>
    </citation>
    <scope>NUCLEOTIDE SEQUENCE</scope>
</reference>
<dbReference type="NCBIfam" id="NF001126">
    <property type="entry name" value="PRK00139.1-4"/>
    <property type="match status" value="1"/>
</dbReference>
<feature type="domain" description="Mur ligase N-terminal catalytic" evidence="2">
    <location>
        <begin position="22"/>
        <end position="97"/>
    </location>
</feature>
<dbReference type="InterPro" id="IPR005761">
    <property type="entry name" value="UDP-N-AcMur-Glu-dNH2Pim_ligase"/>
</dbReference>
<dbReference type="Pfam" id="PF01225">
    <property type="entry name" value="Mur_ligase"/>
    <property type="match status" value="1"/>
</dbReference>
<dbReference type="Gene3D" id="3.40.1190.10">
    <property type="entry name" value="Mur-like, catalytic domain"/>
    <property type="match status" value="1"/>
</dbReference>
<protein>
    <submittedName>
        <fullName evidence="5">UDP-N-acetylmuramoylalanyl-D-glutamate--2,6-diaminopimelate ligase</fullName>
        <ecNumber evidence="5">6.3.2.13</ecNumber>
    </submittedName>
</protein>
<organism evidence="5">
    <name type="scientific">hydrothermal vent metagenome</name>
    <dbReference type="NCBI Taxonomy" id="652676"/>
    <lineage>
        <taxon>unclassified sequences</taxon>
        <taxon>metagenomes</taxon>
        <taxon>ecological metagenomes</taxon>
    </lineage>
</organism>
<dbReference type="InterPro" id="IPR036615">
    <property type="entry name" value="Mur_ligase_C_dom_sf"/>
</dbReference>
<dbReference type="PANTHER" id="PTHR23135">
    <property type="entry name" value="MUR LIGASE FAMILY MEMBER"/>
    <property type="match status" value="1"/>
</dbReference>
<dbReference type="Gene3D" id="3.90.190.20">
    <property type="entry name" value="Mur ligase, C-terminal domain"/>
    <property type="match status" value="1"/>
</dbReference>
<proteinExistence type="inferred from homology"/>
<dbReference type="InterPro" id="IPR035911">
    <property type="entry name" value="MurE/MurF_N"/>
</dbReference>
<evidence type="ECO:0000259" key="2">
    <source>
        <dbReference type="Pfam" id="PF01225"/>
    </source>
</evidence>
<dbReference type="AlphaFoldDB" id="A0A3B1C9G0"/>
<dbReference type="PANTHER" id="PTHR23135:SF4">
    <property type="entry name" value="UDP-N-ACETYLMURAMOYL-L-ALANYL-D-GLUTAMATE--2,6-DIAMINOPIMELATE LIGASE MURE HOMOLOG, CHLOROPLASTIC"/>
    <property type="match status" value="1"/>
</dbReference>
<dbReference type="GO" id="GO:0005524">
    <property type="term" value="F:ATP binding"/>
    <property type="evidence" value="ECO:0007669"/>
    <property type="project" value="InterPro"/>
</dbReference>
<dbReference type="InterPro" id="IPR013221">
    <property type="entry name" value="Mur_ligase_cen"/>
</dbReference>
<dbReference type="Gene3D" id="3.40.1390.10">
    <property type="entry name" value="MurE/MurF, N-terminal domain"/>
    <property type="match status" value="1"/>
</dbReference>
<dbReference type="SUPFAM" id="SSF53623">
    <property type="entry name" value="MurD-like peptide ligases, catalytic domain"/>
    <property type="match status" value="1"/>
</dbReference>
<dbReference type="InterPro" id="IPR000713">
    <property type="entry name" value="Mur_ligase_N"/>
</dbReference>
<dbReference type="GO" id="GO:0005737">
    <property type="term" value="C:cytoplasm"/>
    <property type="evidence" value="ECO:0007669"/>
    <property type="project" value="InterPro"/>
</dbReference>
<evidence type="ECO:0000313" key="5">
    <source>
        <dbReference type="EMBL" id="VAX23301.1"/>
    </source>
</evidence>
<evidence type="ECO:0000259" key="4">
    <source>
        <dbReference type="Pfam" id="PF08245"/>
    </source>
</evidence>
<dbReference type="HAMAP" id="MF_00208">
    <property type="entry name" value="MurE"/>
    <property type="match status" value="1"/>
</dbReference>
<dbReference type="Pfam" id="PF08245">
    <property type="entry name" value="Mur_ligase_M"/>
    <property type="match status" value="1"/>
</dbReference>
<feature type="domain" description="Mur ligase C-terminal" evidence="3">
    <location>
        <begin position="330"/>
        <end position="460"/>
    </location>
</feature>
<evidence type="ECO:0000256" key="1">
    <source>
        <dbReference type="ARBA" id="ARBA00005898"/>
    </source>
</evidence>
<gene>
    <name evidence="5" type="ORF">MNBD_NITROSPINAE01-1140</name>
</gene>
<dbReference type="GO" id="GO:0008360">
    <property type="term" value="P:regulation of cell shape"/>
    <property type="evidence" value="ECO:0007669"/>
    <property type="project" value="InterPro"/>
</dbReference>
<dbReference type="FunFam" id="3.90.190.20:FF:000006">
    <property type="entry name" value="UDP-N-acetylmuramoyl-L-alanyl-D-glutamate--2,6-diaminopimelate ligase"/>
    <property type="match status" value="1"/>
</dbReference>
<dbReference type="EMBL" id="UOGC01000150">
    <property type="protein sequence ID" value="VAX23301.1"/>
    <property type="molecule type" value="Genomic_DNA"/>
</dbReference>